<dbReference type="GO" id="GO:1901135">
    <property type="term" value="P:carbohydrate derivative metabolic process"/>
    <property type="evidence" value="ECO:0007669"/>
    <property type="project" value="UniProtKB-ARBA"/>
</dbReference>
<dbReference type="RefSeq" id="WP_231997072.1">
    <property type="nucleotide sequence ID" value="NZ_LT629705.1"/>
</dbReference>
<name>A0A1H0RZL7_9PSED</name>
<proteinExistence type="predicted"/>
<dbReference type="AlphaFoldDB" id="A0A1H0RZL7"/>
<evidence type="ECO:0000313" key="3">
    <source>
        <dbReference type="EMBL" id="SDP34807.1"/>
    </source>
</evidence>
<feature type="domain" description="Glycosyltransferase subfamily 4-like N-terminal" evidence="2">
    <location>
        <begin position="31"/>
        <end position="172"/>
    </location>
</feature>
<dbReference type="Pfam" id="PF00534">
    <property type="entry name" value="Glycos_transf_1"/>
    <property type="match status" value="1"/>
</dbReference>
<evidence type="ECO:0000259" key="1">
    <source>
        <dbReference type="Pfam" id="PF00534"/>
    </source>
</evidence>
<reference evidence="3 4" key="1">
    <citation type="submission" date="2016-10" db="EMBL/GenBank/DDBJ databases">
        <authorList>
            <person name="de Groot N.N."/>
        </authorList>
    </citation>
    <scope>NUCLEOTIDE SEQUENCE [LARGE SCALE GENOMIC DNA]</scope>
    <source>
        <strain evidence="3 4">CECT 7543</strain>
    </source>
</reference>
<dbReference type="SUPFAM" id="SSF53756">
    <property type="entry name" value="UDP-Glycosyltransferase/glycogen phosphorylase"/>
    <property type="match status" value="1"/>
</dbReference>
<accession>A0A1H0RZL7</accession>
<evidence type="ECO:0000259" key="2">
    <source>
        <dbReference type="Pfam" id="PF13579"/>
    </source>
</evidence>
<dbReference type="InterPro" id="IPR028098">
    <property type="entry name" value="Glyco_trans_4-like_N"/>
</dbReference>
<feature type="domain" description="Glycosyl transferase family 1" evidence="1">
    <location>
        <begin position="191"/>
        <end position="355"/>
    </location>
</feature>
<dbReference type="Pfam" id="PF13579">
    <property type="entry name" value="Glyco_trans_4_4"/>
    <property type="match status" value="1"/>
</dbReference>
<dbReference type="Gene3D" id="3.40.50.2000">
    <property type="entry name" value="Glycogen Phosphorylase B"/>
    <property type="match status" value="2"/>
</dbReference>
<organism evidence="3 4">
    <name type="scientific">Pseudomonas arsenicoxydans</name>
    <dbReference type="NCBI Taxonomy" id="702115"/>
    <lineage>
        <taxon>Bacteria</taxon>
        <taxon>Pseudomonadati</taxon>
        <taxon>Pseudomonadota</taxon>
        <taxon>Gammaproteobacteria</taxon>
        <taxon>Pseudomonadales</taxon>
        <taxon>Pseudomonadaceae</taxon>
        <taxon>Pseudomonas</taxon>
    </lineage>
</organism>
<dbReference type="PANTHER" id="PTHR12526">
    <property type="entry name" value="GLYCOSYLTRANSFERASE"/>
    <property type="match status" value="1"/>
</dbReference>
<dbReference type="PANTHER" id="PTHR12526:SF630">
    <property type="entry name" value="GLYCOSYLTRANSFERASE"/>
    <property type="match status" value="1"/>
</dbReference>
<dbReference type="InterPro" id="IPR001296">
    <property type="entry name" value="Glyco_trans_1"/>
</dbReference>
<dbReference type="GO" id="GO:0016757">
    <property type="term" value="F:glycosyltransferase activity"/>
    <property type="evidence" value="ECO:0007669"/>
    <property type="project" value="InterPro"/>
</dbReference>
<gene>
    <name evidence="3" type="ORF">SAMN04489798_5446</name>
</gene>
<sequence length="379" mass="42303">MKRKKICIVSTVPVVLNVFMHSHILKLSEYFDVTLVTSGTGDSVEKLLSAHVNFVRLDIERKISIGKDIRALISLSKHLRMTKYDCVFSLMPKSGLIGMLAGFIARTPVRLHIFTGQVWATKSGLFRVLLSTLDRLLALCSTHLLADSHSQKRFLEVHRVAPVGKIKVLGNGSISGVDTNRFSANTLFRCEIRERLGIKESDVVFLFLGRASRAKGVIDLARTFSKLSAQFEDVHLLLVGPDDDGVDEELSSILLGKERRYHRIGFTDIPEVWMAAADVFCLPSYREGFGTAVVEAASVGLPAIVSKIYGLTDAVDEGKTGVFHPSGDIDEIFNCMKKLYEDPLFRNRLAEQAHQRAVNFFSQDYVTTEMSFYLKSILK</sequence>
<keyword evidence="3" id="KW-0808">Transferase</keyword>
<evidence type="ECO:0000313" key="4">
    <source>
        <dbReference type="Proteomes" id="UP000198827"/>
    </source>
</evidence>
<dbReference type="Proteomes" id="UP000198827">
    <property type="component" value="Chromosome I"/>
</dbReference>
<protein>
    <submittedName>
        <fullName evidence="3">Glycosyltransferase involved in cell wall bisynthesis</fullName>
    </submittedName>
</protein>
<dbReference type="EMBL" id="LT629705">
    <property type="protein sequence ID" value="SDP34807.1"/>
    <property type="molecule type" value="Genomic_DNA"/>
</dbReference>